<feature type="region of interest" description="Disordered" evidence="1">
    <location>
        <begin position="42"/>
        <end position="62"/>
    </location>
</feature>
<evidence type="ECO:0000313" key="3">
    <source>
        <dbReference type="EMBL" id="MFC4221216.1"/>
    </source>
</evidence>
<comment type="caution">
    <text evidence="3">The sequence shown here is derived from an EMBL/GenBank/DDBJ whole genome shotgun (WGS) entry which is preliminary data.</text>
</comment>
<keyword evidence="2" id="KW-1133">Transmembrane helix</keyword>
<evidence type="ECO:0000256" key="1">
    <source>
        <dbReference type="SAM" id="MobiDB-lite"/>
    </source>
</evidence>
<dbReference type="Proteomes" id="UP001595841">
    <property type="component" value="Unassembled WGS sequence"/>
</dbReference>
<reference evidence="4" key="1">
    <citation type="journal article" date="2019" name="Int. J. Syst. Evol. Microbiol.">
        <title>The Global Catalogue of Microorganisms (GCM) 10K type strain sequencing project: providing services to taxonomists for standard genome sequencing and annotation.</title>
        <authorList>
            <consortium name="The Broad Institute Genomics Platform"/>
            <consortium name="The Broad Institute Genome Sequencing Center for Infectious Disease"/>
            <person name="Wu L."/>
            <person name="Ma J."/>
        </authorList>
    </citation>
    <scope>NUCLEOTIDE SEQUENCE [LARGE SCALE GENOMIC DNA]</scope>
    <source>
        <strain evidence="4">CGMCC 1.15774</strain>
    </source>
</reference>
<name>A0ABV8PPK5_9FLAO</name>
<organism evidence="3 4">
    <name type="scientific">Flagellimonas marina</name>
    <dbReference type="NCBI Taxonomy" id="1775168"/>
    <lineage>
        <taxon>Bacteria</taxon>
        <taxon>Pseudomonadati</taxon>
        <taxon>Bacteroidota</taxon>
        <taxon>Flavobacteriia</taxon>
        <taxon>Flavobacteriales</taxon>
        <taxon>Flavobacteriaceae</taxon>
        <taxon>Flagellimonas</taxon>
    </lineage>
</organism>
<dbReference type="EMBL" id="JBHSCL010000007">
    <property type="protein sequence ID" value="MFC4221216.1"/>
    <property type="molecule type" value="Genomic_DNA"/>
</dbReference>
<accession>A0ABV8PPK5</accession>
<feature type="compositionally biased region" description="Polar residues" evidence="1">
    <location>
        <begin position="42"/>
        <end position="55"/>
    </location>
</feature>
<dbReference type="RefSeq" id="WP_366591182.1">
    <property type="nucleotide sequence ID" value="NZ_JBHSCL010000007.1"/>
</dbReference>
<evidence type="ECO:0000313" key="4">
    <source>
        <dbReference type="Proteomes" id="UP001595841"/>
    </source>
</evidence>
<gene>
    <name evidence="3" type="ORF">ACFOWS_13780</name>
</gene>
<proteinExistence type="predicted"/>
<protein>
    <recommendedName>
        <fullName evidence="5">Secreted protein</fullName>
    </recommendedName>
</protein>
<evidence type="ECO:0008006" key="5">
    <source>
        <dbReference type="Google" id="ProtNLM"/>
    </source>
</evidence>
<feature type="transmembrane region" description="Helical" evidence="2">
    <location>
        <begin position="7"/>
        <end position="24"/>
    </location>
</feature>
<keyword evidence="2" id="KW-0812">Transmembrane</keyword>
<keyword evidence="2" id="KW-0472">Membrane</keyword>
<sequence length="62" mass="7343">MTYKAKSLIYFSCFVIASFIYYGVEQQDKFQENISSETVVETQFQDSNELNNPQDNFKEEQQ</sequence>
<evidence type="ECO:0000256" key="2">
    <source>
        <dbReference type="SAM" id="Phobius"/>
    </source>
</evidence>
<keyword evidence="4" id="KW-1185">Reference proteome</keyword>